<evidence type="ECO:0000313" key="5">
    <source>
        <dbReference type="EMBL" id="ONK57721.1"/>
    </source>
</evidence>
<dbReference type="PANTHER" id="PTHR10809:SF6">
    <property type="entry name" value="AT11025P-RELATED"/>
    <property type="match status" value="1"/>
</dbReference>
<proteinExistence type="predicted"/>
<gene>
    <name evidence="5" type="ORF">A4U43_C09F3400</name>
</gene>
<dbReference type="GO" id="GO:0061817">
    <property type="term" value="P:endoplasmic reticulum-plasma membrane tethering"/>
    <property type="evidence" value="ECO:0007669"/>
    <property type="project" value="TreeGrafter"/>
</dbReference>
<dbReference type="GO" id="GO:0090158">
    <property type="term" value="P:endoplasmic reticulum membrane organization"/>
    <property type="evidence" value="ECO:0007669"/>
    <property type="project" value="TreeGrafter"/>
</dbReference>
<dbReference type="InterPro" id="IPR013783">
    <property type="entry name" value="Ig-like_fold"/>
</dbReference>
<name>A0A5P1E515_ASPOF</name>
<keyword evidence="3" id="KW-1133">Transmembrane helix</keyword>
<comment type="subcellular location">
    <subcellularLocation>
        <location evidence="1">Membrane</location>
        <topology evidence="1">Single-pass type IV membrane protein</topology>
    </subcellularLocation>
</comment>
<evidence type="ECO:0000256" key="2">
    <source>
        <dbReference type="ARBA" id="ARBA00022692"/>
    </source>
</evidence>
<sequence length="246" mass="27783">MIDEVVLQAVYVSPSLVDRSIDLKVSAGELLEIEPPQLEFPFELEKQISCSIQLSNKTDDHVAFRGVQLGGLHRSAQQLDPLTSINVQSCGLGSPTGWITSFGPAARSSYLDQCAKLWLQCKRKAKHLLTCNAKIAFLLRVSLSSKEPLERILHMKCFLKRRVIRWIRSRCQLYMSLPNPSSPFPGGCDEGFSCGNASWEFGNGLRRRRMLQSDRTMNPDDNFAGHIETSTPKAYQVQKFTGRRHW</sequence>
<accession>A0A5P1E515</accession>
<protein>
    <recommendedName>
        <fullName evidence="7">MSP domain-containing protein</fullName>
    </recommendedName>
</protein>
<keyword evidence="4" id="KW-0472">Membrane</keyword>
<dbReference type="SUPFAM" id="SSF49354">
    <property type="entry name" value="PapD-like"/>
    <property type="match status" value="1"/>
</dbReference>
<dbReference type="GO" id="GO:0005886">
    <property type="term" value="C:plasma membrane"/>
    <property type="evidence" value="ECO:0007669"/>
    <property type="project" value="TreeGrafter"/>
</dbReference>
<dbReference type="EMBL" id="CM007389">
    <property type="protein sequence ID" value="ONK57721.1"/>
    <property type="molecule type" value="Genomic_DNA"/>
</dbReference>
<dbReference type="Gene3D" id="2.60.40.10">
    <property type="entry name" value="Immunoglobulins"/>
    <property type="match status" value="1"/>
</dbReference>
<dbReference type="InterPro" id="IPR016763">
    <property type="entry name" value="VAP"/>
</dbReference>
<dbReference type="GO" id="GO:0005789">
    <property type="term" value="C:endoplasmic reticulum membrane"/>
    <property type="evidence" value="ECO:0007669"/>
    <property type="project" value="InterPro"/>
</dbReference>
<dbReference type="AlphaFoldDB" id="A0A5P1E515"/>
<dbReference type="Proteomes" id="UP000243459">
    <property type="component" value="Chromosome 9"/>
</dbReference>
<evidence type="ECO:0000256" key="3">
    <source>
        <dbReference type="ARBA" id="ARBA00022989"/>
    </source>
</evidence>
<dbReference type="PANTHER" id="PTHR10809">
    <property type="entry name" value="VESICLE-ASSOCIATED MEMBRANE PROTEIN-ASSOCIATED PROTEIN"/>
    <property type="match status" value="1"/>
</dbReference>
<dbReference type="Gramene" id="ONK57721">
    <property type="protein sequence ID" value="ONK57721"/>
    <property type="gene ID" value="A4U43_C09F3400"/>
</dbReference>
<organism evidence="5 6">
    <name type="scientific">Asparagus officinalis</name>
    <name type="common">Garden asparagus</name>
    <dbReference type="NCBI Taxonomy" id="4686"/>
    <lineage>
        <taxon>Eukaryota</taxon>
        <taxon>Viridiplantae</taxon>
        <taxon>Streptophyta</taxon>
        <taxon>Embryophyta</taxon>
        <taxon>Tracheophyta</taxon>
        <taxon>Spermatophyta</taxon>
        <taxon>Magnoliopsida</taxon>
        <taxon>Liliopsida</taxon>
        <taxon>Asparagales</taxon>
        <taxon>Asparagaceae</taxon>
        <taxon>Asparagoideae</taxon>
        <taxon>Asparagus</taxon>
    </lineage>
</organism>
<evidence type="ECO:0000256" key="1">
    <source>
        <dbReference type="ARBA" id="ARBA00004211"/>
    </source>
</evidence>
<keyword evidence="2" id="KW-0812">Transmembrane</keyword>
<evidence type="ECO:0000256" key="4">
    <source>
        <dbReference type="ARBA" id="ARBA00023136"/>
    </source>
</evidence>
<evidence type="ECO:0008006" key="7">
    <source>
        <dbReference type="Google" id="ProtNLM"/>
    </source>
</evidence>
<evidence type="ECO:0000313" key="6">
    <source>
        <dbReference type="Proteomes" id="UP000243459"/>
    </source>
</evidence>
<keyword evidence="6" id="KW-1185">Reference proteome</keyword>
<dbReference type="InterPro" id="IPR008962">
    <property type="entry name" value="PapD-like_sf"/>
</dbReference>
<reference evidence="6" key="1">
    <citation type="journal article" date="2017" name="Nat. Commun.">
        <title>The asparagus genome sheds light on the origin and evolution of a young Y chromosome.</title>
        <authorList>
            <person name="Harkess A."/>
            <person name="Zhou J."/>
            <person name="Xu C."/>
            <person name="Bowers J.E."/>
            <person name="Van der Hulst R."/>
            <person name="Ayyampalayam S."/>
            <person name="Mercati F."/>
            <person name="Riccardi P."/>
            <person name="McKain M.R."/>
            <person name="Kakrana A."/>
            <person name="Tang H."/>
            <person name="Ray J."/>
            <person name="Groenendijk J."/>
            <person name="Arikit S."/>
            <person name="Mathioni S.M."/>
            <person name="Nakano M."/>
            <person name="Shan H."/>
            <person name="Telgmann-Rauber A."/>
            <person name="Kanno A."/>
            <person name="Yue Z."/>
            <person name="Chen H."/>
            <person name="Li W."/>
            <person name="Chen Y."/>
            <person name="Xu X."/>
            <person name="Zhang Y."/>
            <person name="Luo S."/>
            <person name="Chen H."/>
            <person name="Gao J."/>
            <person name="Mao Z."/>
            <person name="Pires J.C."/>
            <person name="Luo M."/>
            <person name="Kudrna D."/>
            <person name="Wing R.A."/>
            <person name="Meyers B.C."/>
            <person name="Yi K."/>
            <person name="Kong H."/>
            <person name="Lavrijsen P."/>
            <person name="Sunseri F."/>
            <person name="Falavigna A."/>
            <person name="Ye Y."/>
            <person name="Leebens-Mack J.H."/>
            <person name="Chen G."/>
        </authorList>
    </citation>
    <scope>NUCLEOTIDE SEQUENCE [LARGE SCALE GENOMIC DNA]</scope>
    <source>
        <strain evidence="6">cv. DH0086</strain>
    </source>
</reference>